<feature type="region of interest" description="Disordered" evidence="1">
    <location>
        <begin position="33"/>
        <end position="84"/>
    </location>
</feature>
<accession>A0ABP9J3E9</accession>
<name>A0ABP9J3E9_9ACTN</name>
<evidence type="ECO:0008006" key="4">
    <source>
        <dbReference type="Google" id="ProtNLM"/>
    </source>
</evidence>
<gene>
    <name evidence="2" type="ORF">GCM10023335_44850</name>
</gene>
<protein>
    <recommendedName>
        <fullName evidence="4">Transposase</fullName>
    </recommendedName>
</protein>
<dbReference type="Proteomes" id="UP001501759">
    <property type="component" value="Unassembled WGS sequence"/>
</dbReference>
<keyword evidence="3" id="KW-1185">Reference proteome</keyword>
<reference evidence="3" key="1">
    <citation type="journal article" date="2019" name="Int. J. Syst. Evol. Microbiol.">
        <title>The Global Catalogue of Microorganisms (GCM) 10K type strain sequencing project: providing services to taxonomists for standard genome sequencing and annotation.</title>
        <authorList>
            <consortium name="The Broad Institute Genomics Platform"/>
            <consortium name="The Broad Institute Genome Sequencing Center for Infectious Disease"/>
            <person name="Wu L."/>
            <person name="Ma J."/>
        </authorList>
    </citation>
    <scope>NUCLEOTIDE SEQUENCE [LARGE SCALE GENOMIC DNA]</scope>
    <source>
        <strain evidence="3">JCM 18409</strain>
    </source>
</reference>
<evidence type="ECO:0000313" key="3">
    <source>
        <dbReference type="Proteomes" id="UP001501759"/>
    </source>
</evidence>
<evidence type="ECO:0000256" key="1">
    <source>
        <dbReference type="SAM" id="MobiDB-lite"/>
    </source>
</evidence>
<comment type="caution">
    <text evidence="2">The sequence shown here is derived from an EMBL/GenBank/DDBJ whole genome shotgun (WGS) entry which is preliminary data.</text>
</comment>
<organism evidence="2 3">
    <name type="scientific">Streptomyces siamensis</name>
    <dbReference type="NCBI Taxonomy" id="1274986"/>
    <lineage>
        <taxon>Bacteria</taxon>
        <taxon>Bacillati</taxon>
        <taxon>Actinomycetota</taxon>
        <taxon>Actinomycetes</taxon>
        <taxon>Kitasatosporales</taxon>
        <taxon>Streptomycetaceae</taxon>
        <taxon>Streptomyces</taxon>
    </lineage>
</organism>
<dbReference type="EMBL" id="BAABKB010000016">
    <property type="protein sequence ID" value="GAA5017863.1"/>
    <property type="molecule type" value="Genomic_DNA"/>
</dbReference>
<proteinExistence type="predicted"/>
<sequence>MKVNPKHGTDQAGWLLGLLREVPALRRAYHGGSFRSEHWTQSPRLRGSVPGRRGLGVDRFSASVGQRAKGPPSRVYDSFSDVTE</sequence>
<evidence type="ECO:0000313" key="2">
    <source>
        <dbReference type="EMBL" id="GAA5017863.1"/>
    </source>
</evidence>